<evidence type="ECO:0000313" key="4">
    <source>
        <dbReference type="Proteomes" id="UP000192247"/>
    </source>
</evidence>
<feature type="signal peptide" evidence="2">
    <location>
        <begin position="1"/>
        <end position="27"/>
    </location>
</feature>
<proteinExistence type="predicted"/>
<dbReference type="EMBL" id="MNPL01002898">
    <property type="protein sequence ID" value="OQR77898.1"/>
    <property type="molecule type" value="Genomic_DNA"/>
</dbReference>
<evidence type="ECO:0000313" key="3">
    <source>
        <dbReference type="EMBL" id="OQR77898.1"/>
    </source>
</evidence>
<gene>
    <name evidence="3" type="ORF">BIW11_06767</name>
</gene>
<dbReference type="OrthoDB" id="6496139at2759"/>
<feature type="compositionally biased region" description="Basic and acidic residues" evidence="1">
    <location>
        <begin position="182"/>
        <end position="199"/>
    </location>
</feature>
<reference evidence="3 4" key="1">
    <citation type="journal article" date="2017" name="Gigascience">
        <title>Draft genome of the honey bee ectoparasitic mite, Tropilaelaps mercedesae, is shaped by the parasitic life history.</title>
        <authorList>
            <person name="Dong X."/>
            <person name="Armstrong S.D."/>
            <person name="Xia D."/>
            <person name="Makepeace B.L."/>
            <person name="Darby A.C."/>
            <person name="Kadowaki T."/>
        </authorList>
    </citation>
    <scope>NUCLEOTIDE SEQUENCE [LARGE SCALE GENOMIC DNA]</scope>
    <source>
        <strain evidence="3">Wuxi-XJTLU</strain>
    </source>
</reference>
<keyword evidence="4" id="KW-1185">Reference proteome</keyword>
<organism evidence="3 4">
    <name type="scientific">Tropilaelaps mercedesae</name>
    <dbReference type="NCBI Taxonomy" id="418985"/>
    <lineage>
        <taxon>Eukaryota</taxon>
        <taxon>Metazoa</taxon>
        <taxon>Ecdysozoa</taxon>
        <taxon>Arthropoda</taxon>
        <taxon>Chelicerata</taxon>
        <taxon>Arachnida</taxon>
        <taxon>Acari</taxon>
        <taxon>Parasitiformes</taxon>
        <taxon>Mesostigmata</taxon>
        <taxon>Gamasina</taxon>
        <taxon>Dermanyssoidea</taxon>
        <taxon>Laelapidae</taxon>
        <taxon>Tropilaelaps</taxon>
    </lineage>
</organism>
<feature type="chain" id="PRO_5010738084" evidence="2">
    <location>
        <begin position="28"/>
        <end position="214"/>
    </location>
</feature>
<evidence type="ECO:0000256" key="2">
    <source>
        <dbReference type="SAM" id="SignalP"/>
    </source>
</evidence>
<accession>A0A1V9XX01</accession>
<keyword evidence="2" id="KW-0732">Signal</keyword>
<name>A0A1V9XX01_9ACAR</name>
<dbReference type="AlphaFoldDB" id="A0A1V9XX01"/>
<comment type="caution">
    <text evidence="3">The sequence shown here is derived from an EMBL/GenBank/DDBJ whole genome shotgun (WGS) entry which is preliminary data.</text>
</comment>
<feature type="compositionally biased region" description="Polar residues" evidence="1">
    <location>
        <begin position="149"/>
        <end position="166"/>
    </location>
</feature>
<dbReference type="Proteomes" id="UP000192247">
    <property type="component" value="Unassembled WGS sequence"/>
</dbReference>
<feature type="region of interest" description="Disordered" evidence="1">
    <location>
        <begin position="129"/>
        <end position="214"/>
    </location>
</feature>
<sequence>MWNIRRERQHLWAVLAVALCLLGTAKTDRSLHAEVGSKLGRAGLQADQSRGEVSGVQGAPVQDGLQTILLKVKIPESTEVVETEVARDSSIPDCVRKNPSTVDEDGGITVTAEVFTDCARKELRRIQDEFETAPANAPSSGPRGKSDETATPQDSKAQSATGTPSQGREIDQDSAQDSAQDSSKRQDKPSKGISDHERVNQGILAQHGVRVSFQ</sequence>
<protein>
    <submittedName>
        <fullName evidence="3">Uncharacterized protein</fullName>
    </submittedName>
</protein>
<dbReference type="InParanoid" id="A0A1V9XX01"/>
<evidence type="ECO:0000256" key="1">
    <source>
        <dbReference type="SAM" id="MobiDB-lite"/>
    </source>
</evidence>